<dbReference type="PANTHER" id="PTHR47052">
    <property type="entry name" value="CONSERVED SERINE PROLINE-RICH PROTEIN (AFU_ORTHOLOGUE AFUA_2G01790)"/>
    <property type="match status" value="1"/>
</dbReference>
<dbReference type="STRING" id="703135.A0A2A9NSV9"/>
<dbReference type="SMART" id="SM00239">
    <property type="entry name" value="C2"/>
    <property type="match status" value="1"/>
</dbReference>
<feature type="non-terminal residue" evidence="3">
    <location>
        <position position="168"/>
    </location>
</feature>
<name>A0A2A9NSV9_9AGAR</name>
<sequence length="168" mass="18873">MTDSIGTLIVVVLKAKNLHDKHSFYKQDVFAEVKLSGTTKRTHVDIKGGQHPVWDEELRFPVIKSSSEKNRKLQVACYAKEPRSEDILGKGTVNITGMLKTGEFDDWVELETNGTIRGEIYLEMTFYSSAPSSKLSIESSNFVRRPSKLSHSDRLSRPSPSQVHAKPP</sequence>
<reference evidence="3 4" key="1">
    <citation type="submission" date="2014-02" db="EMBL/GenBank/DDBJ databases">
        <title>Transposable element dynamics among asymbiotic and ectomycorrhizal Amanita fungi.</title>
        <authorList>
            <consortium name="DOE Joint Genome Institute"/>
            <person name="Hess J."/>
            <person name="Skrede I."/>
            <person name="Wolfe B."/>
            <person name="LaButti K."/>
            <person name="Ohm R.A."/>
            <person name="Grigoriev I.V."/>
            <person name="Pringle A."/>
        </authorList>
    </citation>
    <scope>NUCLEOTIDE SEQUENCE [LARGE SCALE GENOMIC DNA]</scope>
    <source>
        <strain evidence="3 4">SKay4041</strain>
    </source>
</reference>
<dbReference type="PANTHER" id="PTHR47052:SF3">
    <property type="entry name" value="INGRESSION PROTEIN 1"/>
    <property type="match status" value="1"/>
</dbReference>
<evidence type="ECO:0000313" key="4">
    <source>
        <dbReference type="Proteomes" id="UP000242287"/>
    </source>
</evidence>
<evidence type="ECO:0000259" key="2">
    <source>
        <dbReference type="PROSITE" id="PS50004"/>
    </source>
</evidence>
<dbReference type="AlphaFoldDB" id="A0A2A9NSV9"/>
<gene>
    <name evidence="3" type="ORF">AMATHDRAFT_138240</name>
</gene>
<dbReference type="OrthoDB" id="270970at2759"/>
<accession>A0A2A9NSV9</accession>
<protein>
    <recommendedName>
        <fullName evidence="2">C2 domain-containing protein</fullName>
    </recommendedName>
</protein>
<proteinExistence type="predicted"/>
<evidence type="ECO:0000313" key="3">
    <source>
        <dbReference type="EMBL" id="PFH53188.1"/>
    </source>
</evidence>
<organism evidence="3 4">
    <name type="scientific">Amanita thiersii Skay4041</name>
    <dbReference type="NCBI Taxonomy" id="703135"/>
    <lineage>
        <taxon>Eukaryota</taxon>
        <taxon>Fungi</taxon>
        <taxon>Dikarya</taxon>
        <taxon>Basidiomycota</taxon>
        <taxon>Agaricomycotina</taxon>
        <taxon>Agaricomycetes</taxon>
        <taxon>Agaricomycetidae</taxon>
        <taxon>Agaricales</taxon>
        <taxon>Pluteineae</taxon>
        <taxon>Amanitaceae</taxon>
        <taxon>Amanita</taxon>
    </lineage>
</organism>
<dbReference type="InterPro" id="IPR052981">
    <property type="entry name" value="Ingression_C2_domain"/>
</dbReference>
<dbReference type="Gene3D" id="2.60.40.150">
    <property type="entry name" value="C2 domain"/>
    <property type="match status" value="1"/>
</dbReference>
<dbReference type="InterPro" id="IPR035892">
    <property type="entry name" value="C2_domain_sf"/>
</dbReference>
<dbReference type="EMBL" id="KZ301975">
    <property type="protein sequence ID" value="PFH53188.1"/>
    <property type="molecule type" value="Genomic_DNA"/>
</dbReference>
<dbReference type="Pfam" id="PF00168">
    <property type="entry name" value="C2"/>
    <property type="match status" value="1"/>
</dbReference>
<feature type="domain" description="C2" evidence="2">
    <location>
        <begin position="1"/>
        <end position="108"/>
    </location>
</feature>
<dbReference type="InterPro" id="IPR000008">
    <property type="entry name" value="C2_dom"/>
</dbReference>
<dbReference type="Proteomes" id="UP000242287">
    <property type="component" value="Unassembled WGS sequence"/>
</dbReference>
<keyword evidence="4" id="KW-1185">Reference proteome</keyword>
<dbReference type="SUPFAM" id="SSF49562">
    <property type="entry name" value="C2 domain (Calcium/lipid-binding domain, CaLB)"/>
    <property type="match status" value="1"/>
</dbReference>
<feature type="region of interest" description="Disordered" evidence="1">
    <location>
        <begin position="144"/>
        <end position="168"/>
    </location>
</feature>
<evidence type="ECO:0000256" key="1">
    <source>
        <dbReference type="SAM" id="MobiDB-lite"/>
    </source>
</evidence>
<dbReference type="PROSITE" id="PS50004">
    <property type="entry name" value="C2"/>
    <property type="match status" value="1"/>
</dbReference>